<dbReference type="AlphaFoldDB" id="A0A168KKU1"/>
<evidence type="ECO:0000256" key="5">
    <source>
        <dbReference type="ARBA" id="ARBA00023136"/>
    </source>
</evidence>
<dbReference type="Proteomes" id="UP000077051">
    <property type="component" value="Unassembled WGS sequence"/>
</dbReference>
<proteinExistence type="inferred from homology"/>
<keyword evidence="3 6" id="KW-0812">Transmembrane</keyword>
<feature type="transmembrane region" description="Helical" evidence="6">
    <location>
        <begin position="14"/>
        <end position="36"/>
    </location>
</feature>
<dbReference type="InterPro" id="IPR018450">
    <property type="entry name" value="Romo1/Mgr2"/>
</dbReference>
<comment type="similarity">
    <text evidence="2">Belongs to the MGR2 family.</text>
</comment>
<dbReference type="EMBL" id="AMYB01000005">
    <property type="protein sequence ID" value="OAD02506.1"/>
    <property type="molecule type" value="Genomic_DNA"/>
</dbReference>
<evidence type="ECO:0000256" key="6">
    <source>
        <dbReference type="SAM" id="Phobius"/>
    </source>
</evidence>
<keyword evidence="5 6" id="KW-0472">Membrane</keyword>
<dbReference type="SMART" id="SM01378">
    <property type="entry name" value="Romo1"/>
    <property type="match status" value="1"/>
</dbReference>
<comment type="caution">
    <text evidence="7">The sequence shown here is derived from an EMBL/GenBank/DDBJ whole genome shotgun (WGS) entry which is preliminary data.</text>
</comment>
<reference evidence="7 8" key="1">
    <citation type="submission" date="2015-06" db="EMBL/GenBank/DDBJ databases">
        <title>Expansion of signal transduction pathways in fungi by whole-genome duplication.</title>
        <authorList>
            <consortium name="DOE Joint Genome Institute"/>
            <person name="Corrochano L.M."/>
            <person name="Kuo A."/>
            <person name="Marcet-Houben M."/>
            <person name="Polaino S."/>
            <person name="Salamov A."/>
            <person name="Villalobos J.M."/>
            <person name="Alvarez M.I."/>
            <person name="Avalos J."/>
            <person name="Benito E.P."/>
            <person name="Benoit I."/>
            <person name="Burger G."/>
            <person name="Camino L.P."/>
            <person name="Canovas D."/>
            <person name="Cerda-Olmedo E."/>
            <person name="Cheng J.-F."/>
            <person name="Dominguez A."/>
            <person name="Elias M."/>
            <person name="Eslava A.P."/>
            <person name="Glaser F."/>
            <person name="Grimwood J."/>
            <person name="Gutierrez G."/>
            <person name="Heitman J."/>
            <person name="Henrissat B."/>
            <person name="Iturriaga E.A."/>
            <person name="Lang B.F."/>
            <person name="Lavin J.L."/>
            <person name="Lee S."/>
            <person name="Li W."/>
            <person name="Lindquist E."/>
            <person name="Lopez-Garcia S."/>
            <person name="Luque E.M."/>
            <person name="Marcos A.T."/>
            <person name="Martin J."/>
            <person name="Mccluskey K."/>
            <person name="Medina H.R."/>
            <person name="Miralles-Duran A."/>
            <person name="Miyazaki A."/>
            <person name="Munoz-Torres E."/>
            <person name="Oguiza J.A."/>
            <person name="Ohm R."/>
            <person name="Olmedo M."/>
            <person name="Orejas M."/>
            <person name="Ortiz-Castellanos L."/>
            <person name="Pisabarro A.G."/>
            <person name="Rodriguez-Romero J."/>
            <person name="Ruiz-Herrera J."/>
            <person name="Ruiz-Vazquez R."/>
            <person name="Sanz C."/>
            <person name="Schackwitz W."/>
            <person name="Schmutz J."/>
            <person name="Shahriari M."/>
            <person name="Shelest E."/>
            <person name="Silva-Franco F."/>
            <person name="Soanes D."/>
            <person name="Syed K."/>
            <person name="Tagua V.G."/>
            <person name="Talbot N.J."/>
            <person name="Thon M."/>
            <person name="De Vries R.P."/>
            <person name="Wiebenga A."/>
            <person name="Yadav J.S."/>
            <person name="Braun E.L."/>
            <person name="Baker S."/>
            <person name="Garre V."/>
            <person name="Horwitz B."/>
            <person name="Torres-Martinez S."/>
            <person name="Idnurm A."/>
            <person name="Herrera-Estrella A."/>
            <person name="Gabaldon T."/>
            <person name="Grigoriev I.V."/>
        </authorList>
    </citation>
    <scope>NUCLEOTIDE SEQUENCE [LARGE SCALE GENOMIC DNA]</scope>
    <source>
        <strain evidence="7 8">CBS 277.49</strain>
    </source>
</reference>
<evidence type="ECO:0000313" key="8">
    <source>
        <dbReference type="Proteomes" id="UP000077051"/>
    </source>
</evidence>
<comment type="subcellular location">
    <subcellularLocation>
        <location evidence="1">Membrane</location>
    </subcellularLocation>
</comment>
<evidence type="ECO:0000256" key="3">
    <source>
        <dbReference type="ARBA" id="ARBA00022692"/>
    </source>
</evidence>
<evidence type="ECO:0000256" key="2">
    <source>
        <dbReference type="ARBA" id="ARBA00007839"/>
    </source>
</evidence>
<gene>
    <name evidence="7" type="ORF">MUCCIDRAFT_124979</name>
</gene>
<keyword evidence="8" id="KW-1185">Reference proteome</keyword>
<dbReference type="PANTHER" id="PTHR28525">
    <property type="entry name" value="REACTIVE OXYGEN SPECIES MODULATOR 1"/>
    <property type="match status" value="1"/>
</dbReference>
<evidence type="ECO:0000313" key="7">
    <source>
        <dbReference type="EMBL" id="OAD02506.1"/>
    </source>
</evidence>
<protein>
    <recommendedName>
        <fullName evidence="9">Reactive oxygen species modulator 1</fullName>
    </recommendedName>
</protein>
<keyword evidence="4 6" id="KW-1133">Transmembrane helix</keyword>
<accession>A0A168KKU1</accession>
<feature type="non-terminal residue" evidence="7">
    <location>
        <position position="1"/>
    </location>
</feature>
<feature type="non-terminal residue" evidence="7">
    <location>
        <position position="73"/>
    </location>
</feature>
<name>A0A168KKU1_MUCCL</name>
<dbReference type="STRING" id="747725.A0A168KKU1"/>
<evidence type="ECO:0000256" key="4">
    <source>
        <dbReference type="ARBA" id="ARBA00022989"/>
    </source>
</evidence>
<dbReference type="GO" id="GO:0005744">
    <property type="term" value="C:TIM23 mitochondrial import inner membrane translocase complex"/>
    <property type="evidence" value="ECO:0007669"/>
    <property type="project" value="TreeGrafter"/>
</dbReference>
<dbReference type="GO" id="GO:0045039">
    <property type="term" value="P:protein insertion into mitochondrial inner membrane"/>
    <property type="evidence" value="ECO:0007669"/>
    <property type="project" value="TreeGrafter"/>
</dbReference>
<evidence type="ECO:0000256" key="1">
    <source>
        <dbReference type="ARBA" id="ARBA00004370"/>
    </source>
</evidence>
<dbReference type="PANTHER" id="PTHR28525:SF1">
    <property type="entry name" value="REACTIVE OXYGEN SPECIES MODULATOR 1"/>
    <property type="match status" value="1"/>
</dbReference>
<dbReference type="Pfam" id="PF10247">
    <property type="entry name" value="Romo1"/>
    <property type="match status" value="1"/>
</dbReference>
<organism evidence="7 8">
    <name type="scientific">Mucor lusitanicus CBS 277.49</name>
    <dbReference type="NCBI Taxonomy" id="747725"/>
    <lineage>
        <taxon>Eukaryota</taxon>
        <taxon>Fungi</taxon>
        <taxon>Fungi incertae sedis</taxon>
        <taxon>Mucoromycota</taxon>
        <taxon>Mucoromycotina</taxon>
        <taxon>Mucoromycetes</taxon>
        <taxon>Mucorales</taxon>
        <taxon>Mucorineae</taxon>
        <taxon>Mucoraceae</taxon>
        <taxon>Mucor</taxon>
    </lineage>
</organism>
<dbReference type="VEuPathDB" id="FungiDB:MUCCIDRAFT_124979"/>
<dbReference type="GO" id="GO:0030150">
    <property type="term" value="P:protein import into mitochondrial matrix"/>
    <property type="evidence" value="ECO:0007669"/>
    <property type="project" value="TreeGrafter"/>
</dbReference>
<evidence type="ECO:0008006" key="9">
    <source>
        <dbReference type="Google" id="ProtNLM"/>
    </source>
</evidence>
<feature type="transmembrane region" description="Helical" evidence="6">
    <location>
        <begin position="48"/>
        <end position="70"/>
    </location>
</feature>
<sequence>HTSMEPSTFEKMKMGAAMGGTVGLCIGFVFGSISLMRFGSGNKSPISMLSQYMIGSAASFGFFMSIGSVVRSE</sequence>
<dbReference type="OrthoDB" id="5409308at2759"/>